<dbReference type="InterPro" id="IPR036397">
    <property type="entry name" value="RNaseH_sf"/>
</dbReference>
<evidence type="ECO:0000256" key="3">
    <source>
        <dbReference type="ARBA" id="ARBA00022723"/>
    </source>
</evidence>
<evidence type="ECO:0000256" key="6">
    <source>
        <dbReference type="ARBA" id="ARBA00022842"/>
    </source>
</evidence>
<dbReference type="InterPro" id="IPR040393">
    <property type="entry name" value="TREX1/2"/>
</dbReference>
<evidence type="ECO:0000256" key="2">
    <source>
        <dbReference type="ARBA" id="ARBA00022722"/>
    </source>
</evidence>
<keyword evidence="5" id="KW-0269">Exonuclease</keyword>
<keyword evidence="6" id="KW-0460">Magnesium</keyword>
<dbReference type="InterPro" id="IPR013520">
    <property type="entry name" value="Ribonucl_H"/>
</dbReference>
<dbReference type="GO" id="GO:0046872">
    <property type="term" value="F:metal ion binding"/>
    <property type="evidence" value="ECO:0007669"/>
    <property type="project" value="UniProtKB-KW"/>
</dbReference>
<accession>A0ABD2Z2X1</accession>
<proteinExistence type="inferred from homology"/>
<dbReference type="InterPro" id="IPR012337">
    <property type="entry name" value="RNaseH-like_sf"/>
</dbReference>
<dbReference type="PANTHER" id="PTHR13058">
    <property type="entry name" value="THREE PRIME REPAIR EXONUCLEASE 1, 2"/>
    <property type="match status" value="1"/>
</dbReference>
<keyword evidence="10" id="KW-1185">Reference proteome</keyword>
<comment type="cofactor">
    <cofactor evidence="1">
        <name>Mg(2+)</name>
        <dbReference type="ChEBI" id="CHEBI:18420"/>
    </cofactor>
</comment>
<dbReference type="Gene3D" id="3.30.420.10">
    <property type="entry name" value="Ribonuclease H-like superfamily/Ribonuclease H"/>
    <property type="match status" value="1"/>
</dbReference>
<organism evidence="9 10">
    <name type="scientific">Cinchona calisaya</name>
    <dbReference type="NCBI Taxonomy" id="153742"/>
    <lineage>
        <taxon>Eukaryota</taxon>
        <taxon>Viridiplantae</taxon>
        <taxon>Streptophyta</taxon>
        <taxon>Embryophyta</taxon>
        <taxon>Tracheophyta</taxon>
        <taxon>Spermatophyta</taxon>
        <taxon>Magnoliopsida</taxon>
        <taxon>eudicotyledons</taxon>
        <taxon>Gunneridae</taxon>
        <taxon>Pentapetalae</taxon>
        <taxon>asterids</taxon>
        <taxon>lamiids</taxon>
        <taxon>Gentianales</taxon>
        <taxon>Rubiaceae</taxon>
        <taxon>Cinchonoideae</taxon>
        <taxon>Cinchoneae</taxon>
        <taxon>Cinchona</taxon>
    </lineage>
</organism>
<protein>
    <recommendedName>
        <fullName evidence="8">Exonuclease domain-containing protein</fullName>
    </recommendedName>
</protein>
<evidence type="ECO:0000256" key="7">
    <source>
        <dbReference type="ARBA" id="ARBA00025769"/>
    </source>
</evidence>
<comment type="caution">
    <text evidence="9">The sequence shown here is derived from an EMBL/GenBank/DDBJ whole genome shotgun (WGS) entry which is preliminary data.</text>
</comment>
<evidence type="ECO:0000256" key="5">
    <source>
        <dbReference type="ARBA" id="ARBA00022839"/>
    </source>
</evidence>
<dbReference type="Proteomes" id="UP001630127">
    <property type="component" value="Unassembled WGS sequence"/>
</dbReference>
<evidence type="ECO:0000313" key="9">
    <source>
        <dbReference type="EMBL" id="KAL3513838.1"/>
    </source>
</evidence>
<dbReference type="SMART" id="SM00479">
    <property type="entry name" value="EXOIII"/>
    <property type="match status" value="1"/>
</dbReference>
<dbReference type="AlphaFoldDB" id="A0ABD2Z2X1"/>
<keyword evidence="3" id="KW-0479">Metal-binding</keyword>
<dbReference type="SUPFAM" id="SSF53098">
    <property type="entry name" value="Ribonuclease H-like"/>
    <property type="match status" value="1"/>
</dbReference>
<dbReference type="Pfam" id="PF00929">
    <property type="entry name" value="RNase_T"/>
    <property type="match status" value="1"/>
</dbReference>
<keyword evidence="2" id="KW-0540">Nuclease</keyword>
<comment type="similarity">
    <text evidence="7">Belongs to the exonuclease superfamily. TREX family.</text>
</comment>
<evidence type="ECO:0000256" key="4">
    <source>
        <dbReference type="ARBA" id="ARBA00022801"/>
    </source>
</evidence>
<reference evidence="9 10" key="1">
    <citation type="submission" date="2024-11" db="EMBL/GenBank/DDBJ databases">
        <title>A near-complete genome assembly of Cinchona calisaya.</title>
        <authorList>
            <person name="Lian D.C."/>
            <person name="Zhao X.W."/>
            <person name="Wei L."/>
        </authorList>
    </citation>
    <scope>NUCLEOTIDE SEQUENCE [LARGE SCALE GENOMIC DNA]</scope>
    <source>
        <tissue evidence="9">Nenye</tissue>
    </source>
</reference>
<evidence type="ECO:0000259" key="8">
    <source>
        <dbReference type="SMART" id="SM00479"/>
    </source>
</evidence>
<feature type="domain" description="Exonuclease" evidence="8">
    <location>
        <begin position="129"/>
        <end position="309"/>
    </location>
</feature>
<dbReference type="GO" id="GO:0004527">
    <property type="term" value="F:exonuclease activity"/>
    <property type="evidence" value="ECO:0007669"/>
    <property type="project" value="UniProtKB-KW"/>
</dbReference>
<name>A0ABD2Z2X1_9GENT</name>
<dbReference type="EMBL" id="JBJUIK010000011">
    <property type="protein sequence ID" value="KAL3513838.1"/>
    <property type="molecule type" value="Genomic_DNA"/>
</dbReference>
<gene>
    <name evidence="9" type="ORF">ACH5RR_026555</name>
</gene>
<keyword evidence="4" id="KW-0378">Hydrolase</keyword>
<sequence length="337" mass="38624">MRNVTMCFTLLQLPRFRIHTSGNSWRETFPILNRRRRFTSSFRVLGSGNYGFEGGQYRRYSKQTITTKTDGIEMEVLSSKTNIKDKILDETISTNLNTYKSRLTEVERTQVFDMRHKISENKELAKPVTFIVFDIETTGFSRRDDRIIEIALQDLAGGKNSTFQTLVNPGCYVRNSHIHGISNHMVNKPNVPRMQELIPILLEYIKSRQKPGGFAVLIAHNARTFDVPFLTEEFSRCCYEIPPDWLFIDTLPLAREAMKSKGLNGALKLSLQALGEAYKIRLPGSAHRALTDVQKLSLIFRNITYDLKLPCSGLIEKYSFSDLELRNLKKKKSSGKT</sequence>
<evidence type="ECO:0000256" key="1">
    <source>
        <dbReference type="ARBA" id="ARBA00001946"/>
    </source>
</evidence>
<evidence type="ECO:0000313" key="10">
    <source>
        <dbReference type="Proteomes" id="UP001630127"/>
    </source>
</evidence>
<dbReference type="CDD" id="cd06127">
    <property type="entry name" value="DEDDh"/>
    <property type="match status" value="1"/>
</dbReference>
<dbReference type="PANTHER" id="PTHR13058:SF19">
    <property type="entry name" value="LD40940P"/>
    <property type="match status" value="1"/>
</dbReference>